<comment type="caution">
    <text evidence="1">The sequence shown here is derived from an EMBL/GenBank/DDBJ whole genome shotgun (WGS) entry which is preliminary data.</text>
</comment>
<name>A0A150LEH5_9BACI</name>
<dbReference type="AlphaFoldDB" id="A0A150LEH5"/>
<evidence type="ECO:0000313" key="1">
    <source>
        <dbReference type="EMBL" id="KYD10620.1"/>
    </source>
</evidence>
<gene>
    <name evidence="1" type="ORF">B4135_3421</name>
</gene>
<sequence length="70" mass="7844">MAVQNTEPVRTGIFLSGTEFCAGIGRFPYPIRGMGNILVERRDTEPAGFSFHLPQTWKNLPERNHRSAGI</sequence>
<accession>A0A150LEH5</accession>
<dbReference type="EMBL" id="LQYT01000117">
    <property type="protein sequence ID" value="KYD10620.1"/>
    <property type="molecule type" value="Genomic_DNA"/>
</dbReference>
<organism evidence="1 2">
    <name type="scientific">Caldibacillus debilis</name>
    <dbReference type="NCBI Taxonomy" id="301148"/>
    <lineage>
        <taxon>Bacteria</taxon>
        <taxon>Bacillati</taxon>
        <taxon>Bacillota</taxon>
        <taxon>Bacilli</taxon>
        <taxon>Bacillales</taxon>
        <taxon>Bacillaceae</taxon>
        <taxon>Caldibacillus</taxon>
    </lineage>
</organism>
<evidence type="ECO:0000313" key="2">
    <source>
        <dbReference type="Proteomes" id="UP000075683"/>
    </source>
</evidence>
<proteinExistence type="predicted"/>
<protein>
    <submittedName>
        <fullName evidence="1">Uncharacterized protein</fullName>
    </submittedName>
</protein>
<reference evidence="1 2" key="1">
    <citation type="submission" date="2016-01" db="EMBL/GenBank/DDBJ databases">
        <title>Draft Genome Sequences of Seven Thermophilic Sporeformers Isolated from Foods.</title>
        <authorList>
            <person name="Berendsen E.M."/>
            <person name="Wells-Bennik M.H."/>
            <person name="Krawcyk A.O."/>
            <person name="De Jong A."/>
            <person name="Holsappel S."/>
            <person name="Eijlander R.T."/>
            <person name="Kuipers O.P."/>
        </authorList>
    </citation>
    <scope>NUCLEOTIDE SEQUENCE [LARGE SCALE GENOMIC DNA]</scope>
    <source>
        <strain evidence="1 2">B4135</strain>
    </source>
</reference>
<dbReference type="Proteomes" id="UP000075683">
    <property type="component" value="Unassembled WGS sequence"/>
</dbReference>